<proteinExistence type="predicted"/>
<name>A0A934QWI7_9PSEU</name>
<dbReference type="AlphaFoldDB" id="A0A934QWI7"/>
<dbReference type="EMBL" id="JAENJH010000008">
    <property type="protein sequence ID" value="MBK1787920.1"/>
    <property type="molecule type" value="Genomic_DNA"/>
</dbReference>
<dbReference type="Proteomes" id="UP000635245">
    <property type="component" value="Unassembled WGS sequence"/>
</dbReference>
<accession>A0A934QWI7</accession>
<reference evidence="1" key="1">
    <citation type="submission" date="2020-12" db="EMBL/GenBank/DDBJ databases">
        <title>Prauserella sp. ASG 168, a novel actinomycete isolated from cave rock.</title>
        <authorList>
            <person name="Suriyachadkun C."/>
        </authorList>
    </citation>
    <scope>NUCLEOTIDE SEQUENCE</scope>
    <source>
        <strain evidence="1">ASG 168</strain>
    </source>
</reference>
<gene>
    <name evidence="1" type="ORF">JHE00_26620</name>
</gene>
<protein>
    <submittedName>
        <fullName evidence="1">Uncharacterized protein</fullName>
    </submittedName>
</protein>
<keyword evidence="2" id="KW-1185">Reference proteome</keyword>
<sequence length="131" mass="15034">MRAHRPRDPRRSTIQVPGVSRATQVAIAIAEARRLGAGSVGQAFDRYRRFVLQPGRWLYLPVADCPCCDVTDARDELETALRMLPRGPRAELSRVIAALDDEFRRRTLPDPRTRSTSRPADAWWHHRLHDQ</sequence>
<evidence type="ECO:0000313" key="2">
    <source>
        <dbReference type="Proteomes" id="UP000635245"/>
    </source>
</evidence>
<evidence type="ECO:0000313" key="1">
    <source>
        <dbReference type="EMBL" id="MBK1787920.1"/>
    </source>
</evidence>
<comment type="caution">
    <text evidence="1">The sequence shown here is derived from an EMBL/GenBank/DDBJ whole genome shotgun (WGS) entry which is preliminary data.</text>
</comment>
<dbReference type="RefSeq" id="WP_200323109.1">
    <property type="nucleotide sequence ID" value="NZ_JAENJH010000008.1"/>
</dbReference>
<organism evidence="1 2">
    <name type="scientific">Prauserella cavernicola</name>
    <dbReference type="NCBI Taxonomy" id="2800127"/>
    <lineage>
        <taxon>Bacteria</taxon>
        <taxon>Bacillati</taxon>
        <taxon>Actinomycetota</taxon>
        <taxon>Actinomycetes</taxon>
        <taxon>Pseudonocardiales</taxon>
        <taxon>Pseudonocardiaceae</taxon>
        <taxon>Prauserella</taxon>
    </lineage>
</organism>